<accession>A0A9P0F150</accession>
<organism evidence="2 3">
    <name type="scientific">Bemisia tabaci</name>
    <name type="common">Sweetpotato whitefly</name>
    <name type="synonym">Aleurodes tabaci</name>
    <dbReference type="NCBI Taxonomy" id="7038"/>
    <lineage>
        <taxon>Eukaryota</taxon>
        <taxon>Metazoa</taxon>
        <taxon>Ecdysozoa</taxon>
        <taxon>Arthropoda</taxon>
        <taxon>Hexapoda</taxon>
        <taxon>Insecta</taxon>
        <taxon>Pterygota</taxon>
        <taxon>Neoptera</taxon>
        <taxon>Paraneoptera</taxon>
        <taxon>Hemiptera</taxon>
        <taxon>Sternorrhyncha</taxon>
        <taxon>Aleyrodoidea</taxon>
        <taxon>Aleyrodidae</taxon>
        <taxon>Aleyrodinae</taxon>
        <taxon>Bemisia</taxon>
    </lineage>
</organism>
<dbReference type="SUPFAM" id="SSF82895">
    <property type="entry name" value="TSP-1 type 1 repeat"/>
    <property type="match status" value="1"/>
</dbReference>
<dbReference type="PROSITE" id="PS50092">
    <property type="entry name" value="TSP1"/>
    <property type="match status" value="1"/>
</dbReference>
<reference evidence="2" key="1">
    <citation type="submission" date="2021-12" db="EMBL/GenBank/DDBJ databases">
        <authorList>
            <person name="King R."/>
        </authorList>
    </citation>
    <scope>NUCLEOTIDE SEQUENCE</scope>
</reference>
<feature type="compositionally biased region" description="Basic and acidic residues" evidence="1">
    <location>
        <begin position="44"/>
        <end position="55"/>
    </location>
</feature>
<keyword evidence="3" id="KW-1185">Reference proteome</keyword>
<dbReference type="InterPro" id="IPR000884">
    <property type="entry name" value="TSP1_rpt"/>
</dbReference>
<dbReference type="InterPro" id="IPR036383">
    <property type="entry name" value="TSP1_rpt_sf"/>
</dbReference>
<gene>
    <name evidence="2" type="ORF">BEMITA_LOCUS3790</name>
</gene>
<evidence type="ECO:0000256" key="1">
    <source>
        <dbReference type="SAM" id="MobiDB-lite"/>
    </source>
</evidence>
<feature type="region of interest" description="Disordered" evidence="1">
    <location>
        <begin position="27"/>
        <end position="55"/>
    </location>
</feature>
<evidence type="ECO:0000313" key="2">
    <source>
        <dbReference type="EMBL" id="CAH0384467.1"/>
    </source>
</evidence>
<dbReference type="Gene3D" id="2.20.100.10">
    <property type="entry name" value="Thrombospondin type-1 (TSP1) repeat"/>
    <property type="match status" value="1"/>
</dbReference>
<dbReference type="AlphaFoldDB" id="A0A9P0F150"/>
<dbReference type="Pfam" id="PF00090">
    <property type="entry name" value="TSP_1"/>
    <property type="match status" value="1"/>
</dbReference>
<dbReference type="EMBL" id="OU963863">
    <property type="protein sequence ID" value="CAH0384467.1"/>
    <property type="molecule type" value="Genomic_DNA"/>
</dbReference>
<dbReference type="Proteomes" id="UP001152759">
    <property type="component" value="Chromosome 2"/>
</dbReference>
<dbReference type="SMART" id="SM00209">
    <property type="entry name" value="TSP1"/>
    <property type="match status" value="1"/>
</dbReference>
<name>A0A9P0F150_BEMTA</name>
<evidence type="ECO:0000313" key="3">
    <source>
        <dbReference type="Proteomes" id="UP001152759"/>
    </source>
</evidence>
<proteinExistence type="predicted"/>
<sequence>MCLYVIGITIFKCSSSDWPKISVNNLMYPGQDGKRTNKVSDNSGSREDESNPDDTECRYKEWSAWSVCSATCGDQAVQQRVRAIEQPSSPICTDRLETRPCHVLPCKT</sequence>
<protein>
    <submittedName>
        <fullName evidence="2">Uncharacterized protein</fullName>
    </submittedName>
</protein>